<dbReference type="InterPro" id="IPR000847">
    <property type="entry name" value="LysR_HTH_N"/>
</dbReference>
<keyword evidence="4" id="KW-0804">Transcription</keyword>
<evidence type="ECO:0000259" key="5">
    <source>
        <dbReference type="PROSITE" id="PS50931"/>
    </source>
</evidence>
<evidence type="ECO:0000256" key="4">
    <source>
        <dbReference type="ARBA" id="ARBA00023163"/>
    </source>
</evidence>
<dbReference type="RefSeq" id="WP_274353763.1">
    <property type="nucleotide sequence ID" value="NZ_JAQZSM010000024.1"/>
</dbReference>
<organism evidence="6 7">
    <name type="scientific">Roseinatronobacter alkalisoli</name>
    <dbReference type="NCBI Taxonomy" id="3028235"/>
    <lineage>
        <taxon>Bacteria</taxon>
        <taxon>Pseudomonadati</taxon>
        <taxon>Pseudomonadota</taxon>
        <taxon>Alphaproteobacteria</taxon>
        <taxon>Rhodobacterales</taxon>
        <taxon>Paracoccaceae</taxon>
        <taxon>Roseinatronobacter</taxon>
    </lineage>
</organism>
<gene>
    <name evidence="6" type="ORF">PUT78_18570</name>
</gene>
<proteinExistence type="inferred from homology"/>
<evidence type="ECO:0000256" key="1">
    <source>
        <dbReference type="ARBA" id="ARBA00009437"/>
    </source>
</evidence>
<dbReference type="Proteomes" id="UP001431784">
    <property type="component" value="Unassembled WGS sequence"/>
</dbReference>
<dbReference type="PANTHER" id="PTHR30346:SF0">
    <property type="entry name" value="HCA OPERON TRANSCRIPTIONAL ACTIVATOR HCAR"/>
    <property type="match status" value="1"/>
</dbReference>
<keyword evidence="7" id="KW-1185">Reference proteome</keyword>
<dbReference type="PANTHER" id="PTHR30346">
    <property type="entry name" value="TRANSCRIPTIONAL DUAL REGULATOR HCAR-RELATED"/>
    <property type="match status" value="1"/>
</dbReference>
<protein>
    <submittedName>
        <fullName evidence="6">LysR family transcriptional regulator</fullName>
    </submittedName>
</protein>
<feature type="domain" description="HTH lysR-type" evidence="5">
    <location>
        <begin position="5"/>
        <end position="63"/>
    </location>
</feature>
<evidence type="ECO:0000313" key="6">
    <source>
        <dbReference type="EMBL" id="MDD7973092.1"/>
    </source>
</evidence>
<dbReference type="EMBL" id="JAQZSM010000024">
    <property type="protein sequence ID" value="MDD7973092.1"/>
    <property type="molecule type" value="Genomic_DNA"/>
</dbReference>
<dbReference type="InterPro" id="IPR005119">
    <property type="entry name" value="LysR_subst-bd"/>
</dbReference>
<dbReference type="Pfam" id="PF00126">
    <property type="entry name" value="HTH_1"/>
    <property type="match status" value="1"/>
</dbReference>
<reference evidence="6" key="1">
    <citation type="submission" date="2023-02" db="EMBL/GenBank/DDBJ databases">
        <title>Description of Roseinatronobacter alkalisoli sp. nov., an alkaliphilic bacerium isolated from soda soil.</title>
        <authorList>
            <person name="Wei W."/>
        </authorList>
    </citation>
    <scope>NUCLEOTIDE SEQUENCE</scope>
    <source>
        <strain evidence="6">HJB301</strain>
    </source>
</reference>
<keyword evidence="3" id="KW-0238">DNA-binding</keyword>
<keyword evidence="2" id="KW-0805">Transcription regulation</keyword>
<evidence type="ECO:0000256" key="3">
    <source>
        <dbReference type="ARBA" id="ARBA00023125"/>
    </source>
</evidence>
<dbReference type="InterPro" id="IPR036390">
    <property type="entry name" value="WH_DNA-bd_sf"/>
</dbReference>
<accession>A0ABT5TD94</accession>
<dbReference type="PROSITE" id="PS50931">
    <property type="entry name" value="HTH_LYSR"/>
    <property type="match status" value="1"/>
</dbReference>
<dbReference type="SUPFAM" id="SSF53850">
    <property type="entry name" value="Periplasmic binding protein-like II"/>
    <property type="match status" value="1"/>
</dbReference>
<dbReference type="Pfam" id="PF03466">
    <property type="entry name" value="LysR_substrate"/>
    <property type="match status" value="1"/>
</dbReference>
<dbReference type="SUPFAM" id="SSF46785">
    <property type="entry name" value="Winged helix' DNA-binding domain"/>
    <property type="match status" value="1"/>
</dbReference>
<dbReference type="InterPro" id="IPR036388">
    <property type="entry name" value="WH-like_DNA-bd_sf"/>
</dbReference>
<dbReference type="Gene3D" id="1.10.10.10">
    <property type="entry name" value="Winged helix-like DNA-binding domain superfamily/Winged helix DNA-binding domain"/>
    <property type="match status" value="1"/>
</dbReference>
<sequence length="311" mass="34010">MPLRYTLRQLEYFVAVGEAGSIAAASHRVNVSSPSISAAISQLEEELGVQLFVRHHAQGLAPTLPGHKLLDQAQIVLRQAAALRDLAGELSGMVRGPLELGCLSTFAQIVVPGLRRSFLDMYEEVRISQTEGDQASLFTWLRQARIDMALSYDLDLPGDLHFTPILELPPLVAMSDTHSLAHLPTVSVQQLAAYPMVLLDLPLSSDYFLSFFSRAGLRANVHERTRDMAVMRSLVANGFGYSIVNHRPLNDMSPDGKPIRFIPLSGNARPMKLGLLMVAGTERTQLHKAFTAHAQEWLAANATRLLGIGAA</sequence>
<comment type="similarity">
    <text evidence="1">Belongs to the LysR transcriptional regulatory family.</text>
</comment>
<name>A0ABT5TD94_9RHOB</name>
<evidence type="ECO:0000256" key="2">
    <source>
        <dbReference type="ARBA" id="ARBA00023015"/>
    </source>
</evidence>
<dbReference type="Gene3D" id="3.40.190.10">
    <property type="entry name" value="Periplasmic binding protein-like II"/>
    <property type="match status" value="2"/>
</dbReference>
<comment type="caution">
    <text evidence="6">The sequence shown here is derived from an EMBL/GenBank/DDBJ whole genome shotgun (WGS) entry which is preliminary data.</text>
</comment>
<dbReference type="PRINTS" id="PR00039">
    <property type="entry name" value="HTHLYSR"/>
</dbReference>
<evidence type="ECO:0000313" key="7">
    <source>
        <dbReference type="Proteomes" id="UP001431784"/>
    </source>
</evidence>